<reference evidence="3" key="3">
    <citation type="submission" date="2025-09" db="UniProtKB">
        <authorList>
            <consortium name="Ensembl"/>
        </authorList>
    </citation>
    <scope>IDENTIFICATION</scope>
</reference>
<reference evidence="4" key="1">
    <citation type="submission" date="2011-12" db="EMBL/GenBank/DDBJ databases">
        <title>The Draft Genome of Lepisosteus oculatus.</title>
        <authorList>
            <consortium name="The Broad Institute Genome Assembly &amp; Analysis Group"/>
            <consortium name="Computational R&amp;D Group"/>
            <consortium name="and Sequencing Platform"/>
            <person name="Di Palma F."/>
            <person name="Alfoldi J."/>
            <person name="Johnson J."/>
            <person name="Berlin A."/>
            <person name="Gnerre S."/>
            <person name="Jaffe D."/>
            <person name="MacCallum I."/>
            <person name="Young S."/>
            <person name="Walker B.J."/>
            <person name="Lander E.S."/>
            <person name="Lindblad-Toh K."/>
        </authorList>
    </citation>
    <scope>NUCLEOTIDE SEQUENCE [LARGE SCALE GENOMIC DNA]</scope>
</reference>
<dbReference type="PANTHER" id="PTHR36290">
    <property type="entry name" value="RIKEN CDNA D630039A03 GENE"/>
    <property type="match status" value="1"/>
</dbReference>
<evidence type="ECO:0000313" key="3">
    <source>
        <dbReference type="Ensembl" id="ENSLOCP00000012189.1"/>
    </source>
</evidence>
<feature type="domain" description="TBC1" evidence="2">
    <location>
        <begin position="3"/>
        <end position="112"/>
    </location>
</feature>
<keyword evidence="4" id="KW-1185">Reference proteome</keyword>
<dbReference type="Pfam" id="PF15733">
    <property type="entry name" value="DUF4682"/>
    <property type="match status" value="1"/>
</dbReference>
<dbReference type="OMA" id="MVNAVWI"/>
<reference evidence="3" key="2">
    <citation type="submission" date="2025-08" db="UniProtKB">
        <authorList>
            <consortium name="Ensembl"/>
        </authorList>
    </citation>
    <scope>IDENTIFICATION</scope>
</reference>
<dbReference type="HOGENOM" id="CLU_111626_0_0_1"/>
<name>W5MUY0_LEPOC</name>
<sequence>MDIALLKEQYHWNKKKQQLQTNILLFKKASTTGNKDVNGHSLVNVVPINQEVRNSKSFEKQMAYDFVGDFEDYKTPWHTHLSIHRMANNSSRTSDTNTATATRELSSQTGPEPMEERSADPLKLEKSHGPSMPGSSETGEYTISTQRKFSAPAIMSRQLSLPDNKFSRPSSQMKYYPFPQKKCPKKSEAARKLGLYASY</sequence>
<feature type="compositionally biased region" description="Polar residues" evidence="1">
    <location>
        <begin position="133"/>
        <end position="148"/>
    </location>
</feature>
<evidence type="ECO:0000313" key="4">
    <source>
        <dbReference type="Proteomes" id="UP000018468"/>
    </source>
</evidence>
<protein>
    <recommendedName>
        <fullName evidence="2">TBC1 domain-containing protein</fullName>
    </recommendedName>
</protein>
<accession>W5MUY0</accession>
<dbReference type="Proteomes" id="UP000018468">
    <property type="component" value="Linkage group LG9"/>
</dbReference>
<feature type="compositionally biased region" description="Polar residues" evidence="1">
    <location>
        <begin position="157"/>
        <end position="173"/>
    </location>
</feature>
<evidence type="ECO:0000259" key="2">
    <source>
        <dbReference type="Pfam" id="PF15733"/>
    </source>
</evidence>
<dbReference type="GeneTree" id="ENSGT00940000174963"/>
<feature type="compositionally biased region" description="Basic and acidic residues" evidence="1">
    <location>
        <begin position="114"/>
        <end position="128"/>
    </location>
</feature>
<dbReference type="eggNOG" id="ENOG502SBBU">
    <property type="taxonomic scope" value="Eukaryota"/>
</dbReference>
<dbReference type="PANTHER" id="PTHR36290:SF1">
    <property type="entry name" value="RIKEN CDNA D630039A03 GENE"/>
    <property type="match status" value="1"/>
</dbReference>
<dbReference type="Ensembl" id="ENSLOCT00000012210.1">
    <property type="protein sequence ID" value="ENSLOCP00000012189.1"/>
    <property type="gene ID" value="ENSLOCG00000009971.1"/>
</dbReference>
<dbReference type="AlphaFoldDB" id="W5MUY0"/>
<dbReference type="InterPro" id="IPR032738">
    <property type="entry name" value="Tbc1d30_C"/>
</dbReference>
<feature type="region of interest" description="Disordered" evidence="1">
    <location>
        <begin position="88"/>
        <end position="183"/>
    </location>
</feature>
<feature type="compositionally biased region" description="Polar residues" evidence="1">
    <location>
        <begin position="88"/>
        <end position="110"/>
    </location>
</feature>
<dbReference type="InParanoid" id="W5MUY0"/>
<dbReference type="EMBL" id="AHAT01010452">
    <property type="status" value="NOT_ANNOTATED_CDS"/>
    <property type="molecule type" value="Genomic_DNA"/>
</dbReference>
<evidence type="ECO:0000256" key="1">
    <source>
        <dbReference type="SAM" id="MobiDB-lite"/>
    </source>
</evidence>
<proteinExistence type="predicted"/>
<dbReference type="Bgee" id="ENSLOCG00000009971">
    <property type="expression patterns" value="Expressed in ovary and 8 other cell types or tissues"/>
</dbReference>
<organism evidence="3 4">
    <name type="scientific">Lepisosteus oculatus</name>
    <name type="common">Spotted gar</name>
    <dbReference type="NCBI Taxonomy" id="7918"/>
    <lineage>
        <taxon>Eukaryota</taxon>
        <taxon>Metazoa</taxon>
        <taxon>Chordata</taxon>
        <taxon>Craniata</taxon>
        <taxon>Vertebrata</taxon>
        <taxon>Euteleostomi</taxon>
        <taxon>Actinopterygii</taxon>
        <taxon>Neopterygii</taxon>
        <taxon>Holostei</taxon>
        <taxon>Semionotiformes</taxon>
        <taxon>Lepisosteidae</taxon>
        <taxon>Lepisosteus</taxon>
    </lineage>
</organism>